<evidence type="ECO:0000313" key="8">
    <source>
        <dbReference type="Proteomes" id="UP001525379"/>
    </source>
</evidence>
<sequence length="194" mass="21137">MGYERLTFEAVAKRCQTSKTSLYRRWSSKREMVLASIKDGPAQHSSAPFSLGMSLRDDLLALMNRLKHTLTESNANTAFMLLSAGLEDPELCDAIEQTMGPTGARLPREVIDAAIQRGELSEEAHPFAYEEVVGAALLLRHANGLALDHQYLEALVDGVVLPALTTSHHHTNLPAGLFSGRPDSKTDAASEELP</sequence>
<dbReference type="InterPro" id="IPR050109">
    <property type="entry name" value="HTH-type_TetR-like_transc_reg"/>
</dbReference>
<dbReference type="InterPro" id="IPR011075">
    <property type="entry name" value="TetR_C"/>
</dbReference>
<dbReference type="Proteomes" id="UP001525379">
    <property type="component" value="Unassembled WGS sequence"/>
</dbReference>
<evidence type="ECO:0000256" key="3">
    <source>
        <dbReference type="ARBA" id="ARBA00023163"/>
    </source>
</evidence>
<feature type="domain" description="HTH tetR-type" evidence="6">
    <location>
        <begin position="1"/>
        <end position="44"/>
    </location>
</feature>
<accession>A0ABT2HUT3</accession>
<dbReference type="SUPFAM" id="SSF48498">
    <property type="entry name" value="Tetracyclin repressor-like, C-terminal domain"/>
    <property type="match status" value="1"/>
</dbReference>
<feature type="region of interest" description="Disordered" evidence="5">
    <location>
        <begin position="171"/>
        <end position="194"/>
    </location>
</feature>
<evidence type="ECO:0000256" key="1">
    <source>
        <dbReference type="ARBA" id="ARBA00023015"/>
    </source>
</evidence>
<comment type="caution">
    <text evidence="7">The sequence shown here is derived from an EMBL/GenBank/DDBJ whole genome shotgun (WGS) entry which is preliminary data.</text>
</comment>
<dbReference type="Pfam" id="PF00440">
    <property type="entry name" value="TetR_N"/>
    <property type="match status" value="1"/>
</dbReference>
<dbReference type="InterPro" id="IPR009057">
    <property type="entry name" value="Homeodomain-like_sf"/>
</dbReference>
<name>A0ABT2HUT3_9MICO</name>
<evidence type="ECO:0000256" key="5">
    <source>
        <dbReference type="SAM" id="MobiDB-lite"/>
    </source>
</evidence>
<dbReference type="InterPro" id="IPR036271">
    <property type="entry name" value="Tet_transcr_reg_TetR-rel_C_sf"/>
</dbReference>
<evidence type="ECO:0000313" key="7">
    <source>
        <dbReference type="EMBL" id="MCT2042085.1"/>
    </source>
</evidence>
<keyword evidence="8" id="KW-1185">Reference proteome</keyword>
<organism evidence="7 8">
    <name type="scientific">Pseudoclavibacter albus</name>
    <dbReference type="NCBI Taxonomy" id="272241"/>
    <lineage>
        <taxon>Bacteria</taxon>
        <taxon>Bacillati</taxon>
        <taxon>Actinomycetota</taxon>
        <taxon>Actinomycetes</taxon>
        <taxon>Micrococcales</taxon>
        <taxon>Microbacteriaceae</taxon>
        <taxon>Pseudoclavibacter</taxon>
    </lineage>
</organism>
<dbReference type="InterPro" id="IPR001647">
    <property type="entry name" value="HTH_TetR"/>
</dbReference>
<keyword evidence="2 4" id="KW-0238">DNA-binding</keyword>
<dbReference type="PANTHER" id="PTHR30055">
    <property type="entry name" value="HTH-TYPE TRANSCRIPTIONAL REGULATOR RUTR"/>
    <property type="match status" value="1"/>
</dbReference>
<dbReference type="Gene3D" id="1.10.10.60">
    <property type="entry name" value="Homeodomain-like"/>
    <property type="match status" value="1"/>
</dbReference>
<keyword evidence="1" id="KW-0805">Transcription regulation</keyword>
<dbReference type="Gene3D" id="1.10.357.10">
    <property type="entry name" value="Tetracycline Repressor, domain 2"/>
    <property type="match status" value="1"/>
</dbReference>
<feature type="DNA-binding region" description="H-T-H motif" evidence="4">
    <location>
        <begin position="7"/>
        <end position="26"/>
    </location>
</feature>
<dbReference type="Pfam" id="PF16859">
    <property type="entry name" value="TetR_C_11"/>
    <property type="match status" value="1"/>
</dbReference>
<dbReference type="EMBL" id="JALXSQ010000004">
    <property type="protein sequence ID" value="MCT2042085.1"/>
    <property type="molecule type" value="Genomic_DNA"/>
</dbReference>
<evidence type="ECO:0000256" key="2">
    <source>
        <dbReference type="ARBA" id="ARBA00023125"/>
    </source>
</evidence>
<dbReference type="SUPFAM" id="SSF46689">
    <property type="entry name" value="Homeodomain-like"/>
    <property type="match status" value="1"/>
</dbReference>
<protein>
    <submittedName>
        <fullName evidence="7">TetR/AcrR family transcriptional regulator</fullName>
    </submittedName>
</protein>
<dbReference type="PANTHER" id="PTHR30055:SF148">
    <property type="entry name" value="TETR-FAMILY TRANSCRIPTIONAL REGULATOR"/>
    <property type="match status" value="1"/>
</dbReference>
<dbReference type="PROSITE" id="PS50977">
    <property type="entry name" value="HTH_TETR_2"/>
    <property type="match status" value="1"/>
</dbReference>
<reference evidence="7 8" key="1">
    <citation type="submission" date="2022-04" db="EMBL/GenBank/DDBJ databases">
        <title>Human microbiome associated bacterial genomes.</title>
        <authorList>
            <person name="Sandstrom S."/>
            <person name="Salamzade R."/>
            <person name="Kalan L.R."/>
        </authorList>
    </citation>
    <scope>NUCLEOTIDE SEQUENCE [LARGE SCALE GENOMIC DNA]</scope>
    <source>
        <strain evidence="8">p3-SID1799</strain>
    </source>
</reference>
<proteinExistence type="predicted"/>
<evidence type="ECO:0000259" key="6">
    <source>
        <dbReference type="PROSITE" id="PS50977"/>
    </source>
</evidence>
<gene>
    <name evidence="7" type="ORF">M3D15_01835</name>
</gene>
<evidence type="ECO:0000256" key="4">
    <source>
        <dbReference type="PROSITE-ProRule" id="PRU00335"/>
    </source>
</evidence>
<keyword evidence="3" id="KW-0804">Transcription</keyword>